<organism evidence="4 5">
    <name type="scientific">Ruegeria marina</name>
    <dbReference type="NCBI Taxonomy" id="639004"/>
    <lineage>
        <taxon>Bacteria</taxon>
        <taxon>Pseudomonadati</taxon>
        <taxon>Pseudomonadota</taxon>
        <taxon>Alphaproteobacteria</taxon>
        <taxon>Rhodobacterales</taxon>
        <taxon>Roseobacteraceae</taxon>
        <taxon>Ruegeria</taxon>
    </lineage>
</organism>
<keyword evidence="5" id="KW-1185">Reference proteome</keyword>
<dbReference type="InterPro" id="IPR041664">
    <property type="entry name" value="AAA_16"/>
</dbReference>
<dbReference type="GO" id="GO:0035556">
    <property type="term" value="P:intracellular signal transduction"/>
    <property type="evidence" value="ECO:0007669"/>
    <property type="project" value="InterPro"/>
</dbReference>
<protein>
    <submittedName>
        <fullName evidence="4">Tetratricopeptide repeat-containing protein</fullName>
    </submittedName>
</protein>
<dbReference type="GO" id="GO:0005524">
    <property type="term" value="F:ATP binding"/>
    <property type="evidence" value="ECO:0007669"/>
    <property type="project" value="UniProtKB-KW"/>
</dbReference>
<dbReference type="SMART" id="SM00028">
    <property type="entry name" value="TPR"/>
    <property type="match status" value="3"/>
</dbReference>
<dbReference type="GO" id="GO:0005737">
    <property type="term" value="C:cytoplasm"/>
    <property type="evidence" value="ECO:0007669"/>
    <property type="project" value="TreeGrafter"/>
</dbReference>
<dbReference type="PANTHER" id="PTHR16305">
    <property type="entry name" value="TESTICULAR SOLUBLE ADENYLYL CYCLASE"/>
    <property type="match status" value="1"/>
</dbReference>
<dbReference type="InterPro" id="IPR011990">
    <property type="entry name" value="TPR-like_helical_dom_sf"/>
</dbReference>
<dbReference type="CDD" id="cd07302">
    <property type="entry name" value="CHD"/>
    <property type="match status" value="1"/>
</dbReference>
<dbReference type="Gene3D" id="1.25.40.10">
    <property type="entry name" value="Tetratricopeptide repeat domain"/>
    <property type="match status" value="1"/>
</dbReference>
<dbReference type="Pfam" id="PF13191">
    <property type="entry name" value="AAA_16"/>
    <property type="match status" value="1"/>
</dbReference>
<proteinExistence type="predicted"/>
<dbReference type="EMBL" id="FMZV01000035">
    <property type="protein sequence ID" value="SDE75939.1"/>
    <property type="molecule type" value="Genomic_DNA"/>
</dbReference>
<dbReference type="PANTHER" id="PTHR16305:SF28">
    <property type="entry name" value="GUANYLATE CYCLASE DOMAIN-CONTAINING PROTEIN"/>
    <property type="match status" value="1"/>
</dbReference>
<dbReference type="Proteomes" id="UP000199628">
    <property type="component" value="Unassembled WGS sequence"/>
</dbReference>
<feature type="domain" description="Guanylate cyclase" evidence="3">
    <location>
        <begin position="20"/>
        <end position="148"/>
    </location>
</feature>
<gene>
    <name evidence="4" type="ORF">SAMN04488239_13511</name>
</gene>
<dbReference type="InterPro" id="IPR029787">
    <property type="entry name" value="Nucleotide_cyclase"/>
</dbReference>
<dbReference type="Pfam" id="PF00211">
    <property type="entry name" value="Guanylate_cyc"/>
    <property type="match status" value="1"/>
</dbReference>
<dbReference type="InterPro" id="IPR027417">
    <property type="entry name" value="P-loop_NTPase"/>
</dbReference>
<sequence>MHAEEPGAVGSSKEARKHVTIVFADIVGSTRLVAGLDPEDARHFLTRSIEALTPAIEAAGGVVAKIMGDGMFCVFGAPLALEDHAYRACYAAMDLLSLADRLVAPNGSPVQLRVGLSSGTAVVNVTEGNGRVNLDAMGEVVNNAAHLEAAAAPGTVLISDATRHLAGYAIDARKLEEKGGFQLISVGTNPQDILLENASVQLPFIGREREMNFFTAAVGQLSEGGGDIISVLGGAGLGKTRLLLEFSRQLQPTNIRIVLASSRSLDQSDPNALLRRLVLALLMIDPKDQSKLAQIIAERLVQLDEGLAGHVDDVNWLLLSDSEEMDPQKVEQRRISALTALKRVLTTLAAQGPLIIAIDNFQWSDASSRNFLKAAVGMVDTEPLLLILFAREDMADFRPIVRQVLQLRPLDRATSAQLLLKQLADTGVSKSVVERVLDRAEGNPRFLTEFARHLAERGEPDDGRDTADEIIVPDSIADLFEERIDRLPEGARHLLQVGAAFEQPASLETLCALTDKSEDEMKSLLAVVIDSGMVRETGFLPRILYTFVNPVVGEAAYRSLLHPKRRRLHQKIYAFLEAGYYGRGRHSMMGRQALRAGLFEQAAQAYFEAGRRAGARLAYAESIDMLCEALQAETRVPTRTAEIDRLAIDIRLTLREGLFAKSRFQDIETRLNEAQAICDRIGDAKRSLLVRRHLIGNAVAQGQLADALTRIDILITDNRCLGEHREVAELQFLQAQILAVLGRFEEAFFSARTVMEAFQTQAGSPHELSPVTYALARMWLIWCAAELGRFEEVKFEVLDCQNDLAHDRPPFFRILSGIATGLFWLRFGHTELAAETLQSVLSLTKEDENHAWFHSVASPLGLALIRMNRAEEALPLLQQAVAMESSGGGSRGTQAVHLAACWAALGDTRKGEDQARVAVARARQNGNQGVLAYALHTLGAVLNQTGQHKAAQACLSEALDIAENCKMRPLTEQISKDMAGGSS</sequence>
<dbReference type="Gene3D" id="3.30.70.1230">
    <property type="entry name" value="Nucleotide cyclase"/>
    <property type="match status" value="1"/>
</dbReference>
<dbReference type="GO" id="GO:0009190">
    <property type="term" value="P:cyclic nucleotide biosynthetic process"/>
    <property type="evidence" value="ECO:0007669"/>
    <property type="project" value="InterPro"/>
</dbReference>
<accession>A0A1G7FJ85</accession>
<dbReference type="InterPro" id="IPR001054">
    <property type="entry name" value="A/G_cyclase"/>
</dbReference>
<dbReference type="Gene3D" id="3.40.50.300">
    <property type="entry name" value="P-loop containing nucleotide triphosphate hydrolases"/>
    <property type="match status" value="1"/>
</dbReference>
<evidence type="ECO:0000259" key="3">
    <source>
        <dbReference type="PROSITE" id="PS50125"/>
    </source>
</evidence>
<dbReference type="GO" id="GO:0004016">
    <property type="term" value="F:adenylate cyclase activity"/>
    <property type="evidence" value="ECO:0007669"/>
    <property type="project" value="TreeGrafter"/>
</dbReference>
<name>A0A1G7FJ85_9RHOB</name>
<evidence type="ECO:0000313" key="5">
    <source>
        <dbReference type="Proteomes" id="UP000199628"/>
    </source>
</evidence>
<dbReference type="SMART" id="SM00044">
    <property type="entry name" value="CYCc"/>
    <property type="match status" value="1"/>
</dbReference>
<keyword evidence="2" id="KW-0067">ATP-binding</keyword>
<dbReference type="PROSITE" id="PS50125">
    <property type="entry name" value="GUANYLATE_CYCLASE_2"/>
    <property type="match status" value="1"/>
</dbReference>
<evidence type="ECO:0000313" key="4">
    <source>
        <dbReference type="EMBL" id="SDE75939.1"/>
    </source>
</evidence>
<reference evidence="5" key="1">
    <citation type="submission" date="2016-10" db="EMBL/GenBank/DDBJ databases">
        <authorList>
            <person name="Varghese N."/>
            <person name="Submissions S."/>
        </authorList>
    </citation>
    <scope>NUCLEOTIDE SEQUENCE [LARGE SCALE GENOMIC DNA]</scope>
    <source>
        <strain evidence="5">CGMCC 1.9108</strain>
    </source>
</reference>
<evidence type="ECO:0000256" key="1">
    <source>
        <dbReference type="ARBA" id="ARBA00022741"/>
    </source>
</evidence>
<evidence type="ECO:0000256" key="2">
    <source>
        <dbReference type="ARBA" id="ARBA00022840"/>
    </source>
</evidence>
<dbReference type="SUPFAM" id="SSF55073">
    <property type="entry name" value="Nucleotide cyclase"/>
    <property type="match status" value="1"/>
</dbReference>
<dbReference type="RefSeq" id="WP_245706642.1">
    <property type="nucleotide sequence ID" value="NZ_FMZV01000035.1"/>
</dbReference>
<dbReference type="SUPFAM" id="SSF52540">
    <property type="entry name" value="P-loop containing nucleoside triphosphate hydrolases"/>
    <property type="match status" value="1"/>
</dbReference>
<keyword evidence="1" id="KW-0547">Nucleotide-binding</keyword>
<dbReference type="SUPFAM" id="SSF48452">
    <property type="entry name" value="TPR-like"/>
    <property type="match status" value="2"/>
</dbReference>
<dbReference type="AlphaFoldDB" id="A0A1G7FJ85"/>
<dbReference type="Pfam" id="PF13181">
    <property type="entry name" value="TPR_8"/>
    <property type="match status" value="1"/>
</dbReference>
<dbReference type="STRING" id="639004.SAMN04488239_13511"/>
<dbReference type="InterPro" id="IPR019734">
    <property type="entry name" value="TPR_rpt"/>
</dbReference>